<evidence type="ECO:0000256" key="7">
    <source>
        <dbReference type="ARBA" id="ARBA00023180"/>
    </source>
</evidence>
<keyword evidence="5 8" id="KW-0378">Hydrolase</keyword>
<dbReference type="InterPro" id="IPR019826">
    <property type="entry name" value="Carboxylesterase_B_AS"/>
</dbReference>
<dbReference type="GeneID" id="36632953"/>
<keyword evidence="3" id="KW-0964">Secreted</keyword>
<sequence>MKLSRALPALLGFSSLVVAAPTPEKVENTIEARSPVSVQIASGTIVGSSIAGIDTFNGIPFADPPVGNLRLAPPQKLSKSLGTFTTPLLAPACPQMFVSTGSSNIIIKLLGSFLQFPFLQPITGQEDCLNISVQRPKGTKAGDKLPVAFWIFGGGFQLGATVTYDGSSLLSSAVSQGQPFIYVAVNYRVAGFGFMPGAEILKNGSANVGLLDQRMGLQWVADNIAAFGGDPDKVTIWGESAGAMSVFDQMLLYGGNATYNNKPLFRGAIMNSGTAAPAERIDSPKAQAVYNNVVSKAGCSGSSDTLACLRKLPYNTFLNAVNSVPSIFSYNSLGLSYLPRPDGVVLQDSPDALLEQGKYYPVPMIVGDQEDEGTLFSVFQNNVTSTSSLVGWLSEKMFSNATKNQLTELVNTYDTAISSGSPFRTSIFNDLYPGFKRTAALLGDLTFTLTRRMELTVASQVNPNVPSWSYLSSYDYGTPFLGTFHASDIIQIFYGILPNNAMRSTRTYIFNFLYNLDPNVGVKGYANWPKWADNQQLMWFETSNSQSLLADDFRDDSYQWIVKNKDVLRV</sequence>
<dbReference type="Pfam" id="PF00135">
    <property type="entry name" value="COesterase"/>
    <property type="match status" value="1"/>
</dbReference>
<dbReference type="InterPro" id="IPR002018">
    <property type="entry name" value="CarbesteraseB"/>
</dbReference>
<dbReference type="RefSeq" id="XP_024770257.1">
    <property type="nucleotide sequence ID" value="XM_024924370.1"/>
</dbReference>
<evidence type="ECO:0000256" key="1">
    <source>
        <dbReference type="ARBA" id="ARBA00004613"/>
    </source>
</evidence>
<organism evidence="10 11">
    <name type="scientific">Trichoderma harzianum CBS 226.95</name>
    <dbReference type="NCBI Taxonomy" id="983964"/>
    <lineage>
        <taxon>Eukaryota</taxon>
        <taxon>Fungi</taxon>
        <taxon>Dikarya</taxon>
        <taxon>Ascomycota</taxon>
        <taxon>Pezizomycotina</taxon>
        <taxon>Sordariomycetes</taxon>
        <taxon>Hypocreomycetidae</taxon>
        <taxon>Hypocreales</taxon>
        <taxon>Hypocreaceae</taxon>
        <taxon>Trichoderma</taxon>
    </lineage>
</organism>
<dbReference type="GO" id="GO:0005576">
    <property type="term" value="C:extracellular region"/>
    <property type="evidence" value="ECO:0007669"/>
    <property type="project" value="UniProtKB-SubCell"/>
</dbReference>
<dbReference type="EMBL" id="KZ679688">
    <property type="protein sequence ID" value="PTB50580.1"/>
    <property type="molecule type" value="Genomic_DNA"/>
</dbReference>
<dbReference type="InterPro" id="IPR050309">
    <property type="entry name" value="Type-B_Carboxylest/Lipase"/>
</dbReference>
<keyword evidence="4 8" id="KW-0732">Signal</keyword>
<evidence type="ECO:0000256" key="6">
    <source>
        <dbReference type="ARBA" id="ARBA00023098"/>
    </source>
</evidence>
<evidence type="ECO:0000256" key="8">
    <source>
        <dbReference type="RuleBase" id="RU361235"/>
    </source>
</evidence>
<evidence type="ECO:0000256" key="4">
    <source>
        <dbReference type="ARBA" id="ARBA00022729"/>
    </source>
</evidence>
<feature type="chain" id="PRO_5015374323" description="Carboxylic ester hydrolase" evidence="8">
    <location>
        <begin position="20"/>
        <end position="570"/>
    </location>
</feature>
<evidence type="ECO:0000256" key="2">
    <source>
        <dbReference type="ARBA" id="ARBA00005964"/>
    </source>
</evidence>
<keyword evidence="11" id="KW-1185">Reference proteome</keyword>
<feature type="signal peptide" evidence="8">
    <location>
        <begin position="1"/>
        <end position="19"/>
    </location>
</feature>
<keyword evidence="6" id="KW-0443">Lipid metabolism</keyword>
<keyword evidence="7" id="KW-0325">Glycoprotein</keyword>
<dbReference type="AlphaFoldDB" id="A0A2T4A0K8"/>
<dbReference type="Gene3D" id="3.40.50.1820">
    <property type="entry name" value="alpha/beta hydrolase"/>
    <property type="match status" value="1"/>
</dbReference>
<dbReference type="Proteomes" id="UP000241690">
    <property type="component" value="Unassembled WGS sequence"/>
</dbReference>
<evidence type="ECO:0000313" key="10">
    <source>
        <dbReference type="EMBL" id="PTB50580.1"/>
    </source>
</evidence>
<proteinExistence type="inferred from homology"/>
<comment type="subcellular location">
    <subcellularLocation>
        <location evidence="1">Secreted</location>
    </subcellularLocation>
</comment>
<protein>
    <recommendedName>
        <fullName evidence="8">Carboxylic ester hydrolase</fullName>
        <ecNumber evidence="8">3.1.1.-</ecNumber>
    </recommendedName>
</protein>
<dbReference type="STRING" id="983964.A0A2T4A0K8"/>
<reference evidence="10 11" key="1">
    <citation type="submission" date="2016-07" db="EMBL/GenBank/DDBJ databases">
        <title>Multiple horizontal gene transfer events from other fungi enriched the ability of initially mycotrophic Trichoderma (Ascomycota) to feed on dead plant biomass.</title>
        <authorList>
            <consortium name="DOE Joint Genome Institute"/>
            <person name="Aerts A."/>
            <person name="Atanasova L."/>
            <person name="Chenthamara K."/>
            <person name="Zhang J."/>
            <person name="Grujic M."/>
            <person name="Henrissat B."/>
            <person name="Kuo A."/>
            <person name="Salamov A."/>
            <person name="Lipzen A."/>
            <person name="Labutti K."/>
            <person name="Barry K."/>
            <person name="Miao Y."/>
            <person name="Rahimi M.J."/>
            <person name="Shen Q."/>
            <person name="Grigoriev I.V."/>
            <person name="Kubicek C.P."/>
            <person name="Druzhinina I.S."/>
        </authorList>
    </citation>
    <scope>NUCLEOTIDE SEQUENCE [LARGE SCALE GENOMIC DNA]</scope>
    <source>
        <strain evidence="10 11">CBS 226.95</strain>
    </source>
</reference>
<dbReference type="PANTHER" id="PTHR11559">
    <property type="entry name" value="CARBOXYLESTERASE"/>
    <property type="match status" value="1"/>
</dbReference>
<dbReference type="EC" id="3.1.1.-" evidence="8"/>
<dbReference type="SUPFAM" id="SSF53474">
    <property type="entry name" value="alpha/beta-Hydrolases"/>
    <property type="match status" value="1"/>
</dbReference>
<dbReference type="FunFam" id="3.40.50.1820:FF:000213">
    <property type="entry name" value="Carboxylic ester hydrolase"/>
    <property type="match status" value="1"/>
</dbReference>
<gene>
    <name evidence="10" type="ORF">M431DRAFT_9252</name>
</gene>
<evidence type="ECO:0000259" key="9">
    <source>
        <dbReference type="Pfam" id="PF00135"/>
    </source>
</evidence>
<feature type="domain" description="Carboxylesterase type B" evidence="9">
    <location>
        <begin position="37"/>
        <end position="544"/>
    </location>
</feature>
<dbReference type="PROSITE" id="PS00122">
    <property type="entry name" value="CARBOXYLESTERASE_B_1"/>
    <property type="match status" value="1"/>
</dbReference>
<comment type="similarity">
    <text evidence="2 8">Belongs to the type-B carboxylesterase/lipase family.</text>
</comment>
<dbReference type="InterPro" id="IPR029058">
    <property type="entry name" value="AB_hydrolase_fold"/>
</dbReference>
<evidence type="ECO:0000313" key="11">
    <source>
        <dbReference type="Proteomes" id="UP000241690"/>
    </source>
</evidence>
<evidence type="ECO:0000256" key="3">
    <source>
        <dbReference type="ARBA" id="ARBA00022525"/>
    </source>
</evidence>
<accession>A0A2T4A0K8</accession>
<dbReference type="GO" id="GO:0006629">
    <property type="term" value="P:lipid metabolic process"/>
    <property type="evidence" value="ECO:0007669"/>
    <property type="project" value="UniProtKB-KW"/>
</dbReference>
<name>A0A2T4A0K8_TRIHA</name>
<evidence type="ECO:0000256" key="5">
    <source>
        <dbReference type="ARBA" id="ARBA00022801"/>
    </source>
</evidence>
<dbReference type="GO" id="GO:0016787">
    <property type="term" value="F:hydrolase activity"/>
    <property type="evidence" value="ECO:0007669"/>
    <property type="project" value="UniProtKB-KW"/>
</dbReference>